<dbReference type="PIRSF" id="PIRSF002070">
    <property type="entry name" value="SSB"/>
    <property type="match status" value="1"/>
</dbReference>
<dbReference type="EMBL" id="JAKWFO010000006">
    <property type="protein sequence ID" value="KAI9634900.1"/>
    <property type="molecule type" value="Genomic_DNA"/>
</dbReference>
<dbReference type="InterPro" id="IPR000424">
    <property type="entry name" value="Primosome_PriB/ssb"/>
</dbReference>
<comment type="caution">
    <text evidence="3">The sequence shown here is derived from an EMBL/GenBank/DDBJ whole genome shotgun (WGS) entry which is preliminary data.</text>
</comment>
<dbReference type="GO" id="GO:0003697">
    <property type="term" value="F:single-stranded DNA binding"/>
    <property type="evidence" value="ECO:0007669"/>
    <property type="project" value="InterPro"/>
</dbReference>
<dbReference type="SUPFAM" id="SSF50249">
    <property type="entry name" value="Nucleic acid-binding proteins"/>
    <property type="match status" value="1"/>
</dbReference>
<keyword evidence="4" id="KW-1185">Reference proteome</keyword>
<evidence type="ECO:0000256" key="2">
    <source>
        <dbReference type="PIRNR" id="PIRNR002070"/>
    </source>
</evidence>
<evidence type="ECO:0000313" key="4">
    <source>
        <dbReference type="Proteomes" id="UP001164286"/>
    </source>
</evidence>
<protein>
    <recommendedName>
        <fullName evidence="2">Single-stranded DNA-binding protein</fullName>
    </recommendedName>
</protein>
<dbReference type="InterPro" id="IPR011344">
    <property type="entry name" value="ssDNA-bd"/>
</dbReference>
<dbReference type="CDD" id="cd04496">
    <property type="entry name" value="SSB_OBF"/>
    <property type="match status" value="1"/>
</dbReference>
<dbReference type="RefSeq" id="XP_052944677.1">
    <property type="nucleotide sequence ID" value="XM_053089783.1"/>
</dbReference>
<dbReference type="GO" id="GO:0006260">
    <property type="term" value="P:DNA replication"/>
    <property type="evidence" value="ECO:0007669"/>
    <property type="project" value="InterPro"/>
</dbReference>
<dbReference type="Gene3D" id="2.40.50.140">
    <property type="entry name" value="Nucleic acid-binding proteins"/>
    <property type="match status" value="1"/>
</dbReference>
<reference evidence="3" key="1">
    <citation type="journal article" date="2022" name="G3 (Bethesda)">
        <title>High quality genome of the basidiomycete yeast Dioszegia hungarica PDD-24b-2 isolated from cloud water.</title>
        <authorList>
            <person name="Jarrige D."/>
            <person name="Haridas S."/>
            <person name="Bleykasten-Grosshans C."/>
            <person name="Joly M."/>
            <person name="Nadalig T."/>
            <person name="Sancelme M."/>
            <person name="Vuilleumier S."/>
            <person name="Grigoriev I.V."/>
            <person name="Amato P."/>
            <person name="Bringel F."/>
        </authorList>
    </citation>
    <scope>NUCLEOTIDE SEQUENCE</scope>
    <source>
        <strain evidence="3">PDD-24b-2</strain>
    </source>
</reference>
<dbReference type="AlphaFoldDB" id="A0AA38H665"/>
<evidence type="ECO:0000256" key="1">
    <source>
        <dbReference type="ARBA" id="ARBA00023125"/>
    </source>
</evidence>
<proteinExistence type="predicted"/>
<dbReference type="InterPro" id="IPR012340">
    <property type="entry name" value="NA-bd_OB-fold"/>
</dbReference>
<organism evidence="3 4">
    <name type="scientific">Dioszegia hungarica</name>
    <dbReference type="NCBI Taxonomy" id="4972"/>
    <lineage>
        <taxon>Eukaryota</taxon>
        <taxon>Fungi</taxon>
        <taxon>Dikarya</taxon>
        <taxon>Basidiomycota</taxon>
        <taxon>Agaricomycotina</taxon>
        <taxon>Tremellomycetes</taxon>
        <taxon>Tremellales</taxon>
        <taxon>Bulleribasidiaceae</taxon>
        <taxon>Dioszegia</taxon>
    </lineage>
</organism>
<evidence type="ECO:0000313" key="3">
    <source>
        <dbReference type="EMBL" id="KAI9634900.1"/>
    </source>
</evidence>
<dbReference type="GO" id="GO:0005739">
    <property type="term" value="C:mitochondrion"/>
    <property type="evidence" value="ECO:0007669"/>
    <property type="project" value="UniProtKB-SubCell"/>
</dbReference>
<accession>A0AA38H665</accession>
<dbReference type="Pfam" id="PF00436">
    <property type="entry name" value="SSB"/>
    <property type="match status" value="1"/>
</dbReference>
<comment type="subcellular location">
    <subcellularLocation>
        <location evidence="2">Mitochondrion</location>
    </subcellularLocation>
</comment>
<name>A0AA38H665_9TREE</name>
<sequence>MFRQSIAKVGSTFKSATAVPSRGFAKVTLVGRLGGEPTRKDIAGAEQREYYLYRVAVAKPPKKDATGQLLRGEDGNPIRDTDWFSVFNFRENAGAVMPNIHSGDLVLVEATLQNKTDSEGRTENVLSQNSIKVLDRSNKVAPAA</sequence>
<gene>
    <name evidence="3" type="ORF">MKK02DRAFT_37776</name>
</gene>
<keyword evidence="2" id="KW-0496">Mitochondrion</keyword>
<dbReference type="PROSITE" id="PS50935">
    <property type="entry name" value="SSB"/>
    <property type="match status" value="1"/>
</dbReference>
<keyword evidence="1 2" id="KW-0238">DNA-binding</keyword>
<dbReference type="Proteomes" id="UP001164286">
    <property type="component" value="Unassembled WGS sequence"/>
</dbReference>
<dbReference type="GeneID" id="77728988"/>